<organism evidence="3 4">
    <name type="scientific">Kineothrix sedimenti</name>
    <dbReference type="NCBI Taxonomy" id="3123317"/>
    <lineage>
        <taxon>Bacteria</taxon>
        <taxon>Bacillati</taxon>
        <taxon>Bacillota</taxon>
        <taxon>Clostridia</taxon>
        <taxon>Lachnospirales</taxon>
        <taxon>Lachnospiraceae</taxon>
        <taxon>Kineothrix</taxon>
    </lineage>
</organism>
<evidence type="ECO:0000313" key="4">
    <source>
        <dbReference type="Proteomes" id="UP001451571"/>
    </source>
</evidence>
<dbReference type="Pfam" id="PF01757">
    <property type="entry name" value="Acyl_transf_3"/>
    <property type="match status" value="1"/>
</dbReference>
<evidence type="ECO:0000313" key="3">
    <source>
        <dbReference type="EMBL" id="XAH73470.1"/>
    </source>
</evidence>
<gene>
    <name evidence="3" type="ORF">V6984_18510</name>
</gene>
<keyword evidence="3" id="KW-0808">Transferase</keyword>
<dbReference type="PANTHER" id="PTHR37312:SF1">
    <property type="entry name" value="MEMBRANE-BOUND ACYLTRANSFERASE YKRP-RELATED"/>
    <property type="match status" value="1"/>
</dbReference>
<evidence type="ECO:0000256" key="1">
    <source>
        <dbReference type="SAM" id="Phobius"/>
    </source>
</evidence>
<feature type="transmembrane region" description="Helical" evidence="1">
    <location>
        <begin position="179"/>
        <end position="199"/>
    </location>
</feature>
<reference evidence="3 4" key="1">
    <citation type="submission" date="2024-02" db="EMBL/GenBank/DDBJ databases">
        <title>Bacterial strain from lacustrine sediment.</title>
        <authorList>
            <person name="Petit C."/>
            <person name="Fadhlaoui K."/>
        </authorList>
    </citation>
    <scope>NUCLEOTIDE SEQUENCE [LARGE SCALE GENOMIC DNA]</scope>
    <source>
        <strain evidence="3 4">IPX-CK</strain>
    </source>
</reference>
<keyword evidence="4" id="KW-1185">Reference proteome</keyword>
<keyword evidence="3" id="KW-0012">Acyltransferase</keyword>
<feature type="transmembrane region" description="Helical" evidence="1">
    <location>
        <begin position="211"/>
        <end position="229"/>
    </location>
</feature>
<name>A0ABZ3EVB3_9FIRM</name>
<sequence length="369" mass="42930">MDTHEKSSGSIDWIDIFKAICIILMVMGHSNSPFTIYIYMFHMTAFILISGYTYSGDKYSAMKYLKRKVVSLLLPMISINIVYILFYTLLERINLYSFFQDGEALGLISRLEVFVKYLGTPDLGGTTWFLFVLFSIEVLFKLISSFSNKFKFKNLDIIISLMLAIWGWCIIKSNIILPYLFDLSLFGIGYFSIGVLLRRYVNIKYYIDKKLMIIVSLITILFFGSFYFANQLPMNWPTRQFDASLLIQMISSLCPIYICYILSKILENTYIIKKLLIFIGKRTYIILIFHFAAFKMIFGLLIAMNLYPLDYLKKLVPDYSVTLQWLFITIVSILICLLISCISERNMILNFVFNAKIQNNIKRGNPNAE</sequence>
<dbReference type="RefSeq" id="WP_342757074.1">
    <property type="nucleotide sequence ID" value="NZ_CP146256.1"/>
</dbReference>
<feature type="transmembrane region" description="Helical" evidence="1">
    <location>
        <begin position="36"/>
        <end position="57"/>
    </location>
</feature>
<dbReference type="InterPro" id="IPR002656">
    <property type="entry name" value="Acyl_transf_3_dom"/>
</dbReference>
<dbReference type="InterPro" id="IPR052734">
    <property type="entry name" value="Nod_factor_acetyltransferase"/>
</dbReference>
<feature type="transmembrane region" description="Helical" evidence="1">
    <location>
        <begin position="125"/>
        <end position="143"/>
    </location>
</feature>
<keyword evidence="1" id="KW-1133">Transmembrane helix</keyword>
<dbReference type="GO" id="GO:0016746">
    <property type="term" value="F:acyltransferase activity"/>
    <property type="evidence" value="ECO:0007669"/>
    <property type="project" value="UniProtKB-KW"/>
</dbReference>
<proteinExistence type="predicted"/>
<evidence type="ECO:0000259" key="2">
    <source>
        <dbReference type="Pfam" id="PF01757"/>
    </source>
</evidence>
<dbReference type="PANTHER" id="PTHR37312">
    <property type="entry name" value="MEMBRANE-BOUND ACYLTRANSFERASE YKRP-RELATED"/>
    <property type="match status" value="1"/>
</dbReference>
<feature type="transmembrane region" description="Helical" evidence="1">
    <location>
        <begin position="323"/>
        <end position="342"/>
    </location>
</feature>
<protein>
    <submittedName>
        <fullName evidence="3">Acyltransferase family protein</fullName>
    </submittedName>
</protein>
<dbReference type="EMBL" id="CP146256">
    <property type="protein sequence ID" value="XAH73470.1"/>
    <property type="molecule type" value="Genomic_DNA"/>
</dbReference>
<keyword evidence="1" id="KW-0472">Membrane</keyword>
<feature type="transmembrane region" description="Helical" evidence="1">
    <location>
        <begin position="69"/>
        <end position="90"/>
    </location>
</feature>
<keyword evidence="1" id="KW-0812">Transmembrane</keyword>
<dbReference type="Proteomes" id="UP001451571">
    <property type="component" value="Chromosome"/>
</dbReference>
<feature type="transmembrane region" description="Helical" evidence="1">
    <location>
        <begin position="241"/>
        <end position="263"/>
    </location>
</feature>
<feature type="domain" description="Acyltransferase 3" evidence="2">
    <location>
        <begin position="11"/>
        <end position="340"/>
    </location>
</feature>
<feature type="transmembrane region" description="Helical" evidence="1">
    <location>
        <begin position="155"/>
        <end position="173"/>
    </location>
</feature>
<feature type="transmembrane region" description="Helical" evidence="1">
    <location>
        <begin position="284"/>
        <end position="303"/>
    </location>
</feature>
<accession>A0ABZ3EVB3</accession>